<proteinExistence type="predicted"/>
<protein>
    <submittedName>
        <fullName evidence="1">Sulfotransferase family protein</fullName>
    </submittedName>
</protein>
<dbReference type="AlphaFoldDB" id="A0A951PD21"/>
<accession>A0A951PD21</accession>
<dbReference type="Proteomes" id="UP000707356">
    <property type="component" value="Unassembled WGS sequence"/>
</dbReference>
<dbReference type="SUPFAM" id="SSF52540">
    <property type="entry name" value="P-loop containing nucleoside triphosphate hydrolases"/>
    <property type="match status" value="1"/>
</dbReference>
<organism evidence="1 2">
    <name type="scientific">Pegethrix bostrychoides GSE-TBD4-15B</name>
    <dbReference type="NCBI Taxonomy" id="2839662"/>
    <lineage>
        <taxon>Bacteria</taxon>
        <taxon>Bacillati</taxon>
        <taxon>Cyanobacteriota</taxon>
        <taxon>Cyanophyceae</taxon>
        <taxon>Oculatellales</taxon>
        <taxon>Oculatellaceae</taxon>
        <taxon>Pegethrix</taxon>
    </lineage>
</organism>
<evidence type="ECO:0000313" key="2">
    <source>
        <dbReference type="Proteomes" id="UP000707356"/>
    </source>
</evidence>
<name>A0A951PD21_9CYAN</name>
<evidence type="ECO:0000313" key="1">
    <source>
        <dbReference type="EMBL" id="MBW4466164.1"/>
    </source>
</evidence>
<dbReference type="Gene3D" id="3.40.50.300">
    <property type="entry name" value="P-loop containing nucleotide triphosphate hydrolases"/>
    <property type="match status" value="1"/>
</dbReference>
<reference evidence="1" key="1">
    <citation type="submission" date="2021-05" db="EMBL/GenBank/DDBJ databases">
        <authorList>
            <person name="Pietrasiak N."/>
            <person name="Ward R."/>
            <person name="Stajich J.E."/>
            <person name="Kurbessoian T."/>
        </authorList>
    </citation>
    <scope>NUCLEOTIDE SEQUENCE</scope>
    <source>
        <strain evidence="1">GSE-TBD4-15B</strain>
    </source>
</reference>
<reference evidence="1" key="2">
    <citation type="journal article" date="2022" name="Microbiol. Resour. Announc.">
        <title>Metagenome Sequencing to Explore Phylogenomics of Terrestrial Cyanobacteria.</title>
        <authorList>
            <person name="Ward R.D."/>
            <person name="Stajich J.E."/>
            <person name="Johansen J.R."/>
            <person name="Huntemann M."/>
            <person name="Clum A."/>
            <person name="Foster B."/>
            <person name="Foster B."/>
            <person name="Roux S."/>
            <person name="Palaniappan K."/>
            <person name="Varghese N."/>
            <person name="Mukherjee S."/>
            <person name="Reddy T.B.K."/>
            <person name="Daum C."/>
            <person name="Copeland A."/>
            <person name="Chen I.A."/>
            <person name="Ivanova N.N."/>
            <person name="Kyrpides N.C."/>
            <person name="Shapiro N."/>
            <person name="Eloe-Fadrosh E.A."/>
            <person name="Pietrasiak N."/>
        </authorList>
    </citation>
    <scope>NUCLEOTIDE SEQUENCE</scope>
    <source>
        <strain evidence="1">GSE-TBD4-15B</strain>
    </source>
</reference>
<dbReference type="EMBL" id="JAHHHV010000066">
    <property type="protein sequence ID" value="MBW4466164.1"/>
    <property type="molecule type" value="Genomic_DNA"/>
</dbReference>
<dbReference type="GO" id="GO:0008146">
    <property type="term" value="F:sulfotransferase activity"/>
    <property type="evidence" value="ECO:0007669"/>
    <property type="project" value="InterPro"/>
</dbReference>
<dbReference type="InterPro" id="IPR027417">
    <property type="entry name" value="P-loop_NTPase"/>
</dbReference>
<dbReference type="Pfam" id="PF03567">
    <property type="entry name" value="Sulfotransfer_2"/>
    <property type="match status" value="1"/>
</dbReference>
<sequence>MNSRGFLDVVSPERFYGWAIIENQTITPEITIHLDTQELCKVSASLHRPDVAALERHPTGLCGFEATEFDQAVYDQATVVRAFIAQTGVELANSPFYLRHKMSDFEVDFEPLVFVHLPKTAGTSFRYAIESVVGAEHVLKDYERESSETSALIQESIYSSRSSLLVPQIIQRNIKFLTGHFKTSRYLPVLDTQVRWCTFLRHPVQRVISEYHHFLRNYDCTESLESFCRKPFFRNRQSQLLQGLELEDFFFVGITELYDESIAEFNRLTGLNIPCLRENTFRAKLSEQYQVDNELLNLITENNIDDFRLYERVRCASRSWRRTEAD</sequence>
<gene>
    <name evidence="1" type="ORF">KME07_12110</name>
</gene>
<dbReference type="InterPro" id="IPR005331">
    <property type="entry name" value="Sulfotransferase"/>
</dbReference>
<comment type="caution">
    <text evidence="1">The sequence shown here is derived from an EMBL/GenBank/DDBJ whole genome shotgun (WGS) entry which is preliminary data.</text>
</comment>
<dbReference type="GO" id="GO:0016020">
    <property type="term" value="C:membrane"/>
    <property type="evidence" value="ECO:0007669"/>
    <property type="project" value="InterPro"/>
</dbReference>